<protein>
    <submittedName>
        <fullName evidence="5">MSHA biogenesis protein MshE</fullName>
    </submittedName>
</protein>
<dbReference type="CDD" id="cd01129">
    <property type="entry name" value="PulE-GspE-like"/>
    <property type="match status" value="1"/>
</dbReference>
<evidence type="ECO:0000313" key="5">
    <source>
        <dbReference type="EMBL" id="PIE20540.1"/>
    </source>
</evidence>
<evidence type="ECO:0000256" key="2">
    <source>
        <dbReference type="ARBA" id="ARBA00022741"/>
    </source>
</evidence>
<evidence type="ECO:0000256" key="3">
    <source>
        <dbReference type="ARBA" id="ARBA00022840"/>
    </source>
</evidence>
<dbReference type="Gene3D" id="3.30.300.160">
    <property type="entry name" value="Type II secretion system, protein E, N-terminal domain"/>
    <property type="match status" value="1"/>
</dbReference>
<dbReference type="InterPro" id="IPR027417">
    <property type="entry name" value="P-loop_NTPase"/>
</dbReference>
<evidence type="ECO:0000313" key="6">
    <source>
        <dbReference type="Proteomes" id="UP000242733"/>
    </source>
</evidence>
<organism evidence="5 6">
    <name type="scientific">Neptuniibacter caesariensis</name>
    <dbReference type="NCBI Taxonomy" id="207954"/>
    <lineage>
        <taxon>Bacteria</taxon>
        <taxon>Pseudomonadati</taxon>
        <taxon>Pseudomonadota</taxon>
        <taxon>Gammaproteobacteria</taxon>
        <taxon>Oceanospirillales</taxon>
        <taxon>Oceanospirillaceae</taxon>
        <taxon>Neptuniibacter</taxon>
    </lineage>
</organism>
<feature type="domain" description="Bacterial type II secretion system protein E" evidence="4">
    <location>
        <begin position="381"/>
        <end position="395"/>
    </location>
</feature>
<dbReference type="SMART" id="SM00382">
    <property type="entry name" value="AAA"/>
    <property type="match status" value="1"/>
</dbReference>
<dbReference type="Proteomes" id="UP000242733">
    <property type="component" value="Unassembled WGS sequence"/>
</dbReference>
<dbReference type="SUPFAM" id="SSF160246">
    <property type="entry name" value="EspE N-terminal domain-like"/>
    <property type="match status" value="1"/>
</dbReference>
<evidence type="ECO:0000259" key="4">
    <source>
        <dbReference type="PROSITE" id="PS00662"/>
    </source>
</evidence>
<dbReference type="InterPro" id="IPR001482">
    <property type="entry name" value="T2SS/T4SS_dom"/>
</dbReference>
<dbReference type="InterPro" id="IPR037257">
    <property type="entry name" value="T2SS_E_N_sf"/>
</dbReference>
<gene>
    <name evidence="5" type="ORF">CSA61_01235</name>
</gene>
<dbReference type="GO" id="GO:0005886">
    <property type="term" value="C:plasma membrane"/>
    <property type="evidence" value="ECO:0007669"/>
    <property type="project" value="TreeGrafter"/>
</dbReference>
<comment type="similarity">
    <text evidence="1">Belongs to the GSP E family.</text>
</comment>
<sequence length="593" mass="66232">MAAPKMKIRIGDLLVQNDVISEQQLMAALDRQKQTRQKLGKTLIGMGYVQERQFLEFLSRQLNIPLVELAHYSFNQEDVQRLPETQARRFRALVLKEEAEHFLVGMSDPLDIFAFDELQRVLKKPVELAVVSEAELLQSMDLLYRKTSDIEDLADQLNEEIADDAFDLAALTAADEVDVPVVKLLKSLFEDAVQVGASDIHIEPDENVLRIRQRVDGILHEHVMKEKRIAPALVLRLKLMASLNISEKRLPQDGRFNISVSGHSIDVRMSTLPIQYGESVVMRLLDQSAGIIGLDKVGLPEDMLPRLRRMINEPHGILLVTGPTGSGKTTTLYGALNELNSHQKKIITVEDPVEYRLPRINQVQVQPNIGLDFSTVLRATLRQDPDILLVGEIRDIETAEIALRAALTGHFVLSTLHTNDAVSSAMRLTDIGIEGYLAASALNGILAQRLVRKICDNCKQHYKPTGQERLWLDARQEELNIDAIELMQGGGCTYCNNTGYKGRTGIFELLEINDAMADALRRNDAAAFTIAAKTDPHYKPLVYSALELAMQGVTSLEEVFRVTEQLDESIYLDVHTPVDAVPVDTLGNGLELE</sequence>
<dbReference type="SUPFAM" id="SSF52540">
    <property type="entry name" value="P-loop containing nucleoside triphosphate hydrolases"/>
    <property type="match status" value="1"/>
</dbReference>
<keyword evidence="3" id="KW-0067">ATP-binding</keyword>
<keyword evidence="2" id="KW-0547">Nucleotide-binding</keyword>
<dbReference type="PANTHER" id="PTHR30258:SF29">
    <property type="entry name" value="MSHA PILUS ASSEMBLY ATPASE MSHE"/>
    <property type="match status" value="1"/>
</dbReference>
<dbReference type="GO" id="GO:0016887">
    <property type="term" value="F:ATP hydrolysis activity"/>
    <property type="evidence" value="ECO:0007669"/>
    <property type="project" value="TreeGrafter"/>
</dbReference>
<evidence type="ECO:0000256" key="1">
    <source>
        <dbReference type="ARBA" id="ARBA00006611"/>
    </source>
</evidence>
<dbReference type="FunFam" id="3.30.450.90:FF:000001">
    <property type="entry name" value="Type II secretion system ATPase GspE"/>
    <property type="match status" value="1"/>
</dbReference>
<accession>A0A2G6JAZ5</accession>
<dbReference type="Pfam" id="PF05157">
    <property type="entry name" value="MshEN"/>
    <property type="match status" value="1"/>
</dbReference>
<dbReference type="Gene3D" id="3.30.450.90">
    <property type="match status" value="1"/>
</dbReference>
<dbReference type="PROSITE" id="PS00662">
    <property type="entry name" value="T2SP_E"/>
    <property type="match status" value="1"/>
</dbReference>
<dbReference type="InterPro" id="IPR007831">
    <property type="entry name" value="T2SS_GspE_N"/>
</dbReference>
<dbReference type="FunFam" id="3.40.50.300:FF:000398">
    <property type="entry name" value="Type IV pilus assembly ATPase PilB"/>
    <property type="match status" value="1"/>
</dbReference>
<name>A0A2G6JAZ5_NEPCE</name>
<dbReference type="Pfam" id="PF00437">
    <property type="entry name" value="T2SSE"/>
    <property type="match status" value="1"/>
</dbReference>
<dbReference type="PANTHER" id="PTHR30258">
    <property type="entry name" value="TYPE II SECRETION SYSTEM PROTEIN GSPE-RELATED"/>
    <property type="match status" value="1"/>
</dbReference>
<dbReference type="GO" id="GO:0005524">
    <property type="term" value="F:ATP binding"/>
    <property type="evidence" value="ECO:0007669"/>
    <property type="project" value="UniProtKB-KW"/>
</dbReference>
<comment type="caution">
    <text evidence="5">The sequence shown here is derived from an EMBL/GenBank/DDBJ whole genome shotgun (WGS) entry which is preliminary data.</text>
</comment>
<reference evidence="5 6" key="1">
    <citation type="submission" date="2017-10" db="EMBL/GenBank/DDBJ databases">
        <title>Novel microbial diversity and functional potential in the marine mammal oral microbiome.</title>
        <authorList>
            <person name="Dudek N.K."/>
            <person name="Sun C.L."/>
            <person name="Burstein D."/>
            <person name="Kantor R.S."/>
            <person name="Aliaga Goltsman D.S."/>
            <person name="Bik E.M."/>
            <person name="Thomas B.C."/>
            <person name="Banfield J.F."/>
            <person name="Relman D.A."/>
        </authorList>
    </citation>
    <scope>NUCLEOTIDE SEQUENCE [LARGE SCALE GENOMIC DNA]</scope>
    <source>
        <strain evidence="5">DOLJORAL78_49_30</strain>
    </source>
</reference>
<dbReference type="AlphaFoldDB" id="A0A2G6JAZ5"/>
<proteinExistence type="inferred from homology"/>
<dbReference type="EMBL" id="PDSG01000005">
    <property type="protein sequence ID" value="PIE20540.1"/>
    <property type="molecule type" value="Genomic_DNA"/>
</dbReference>
<dbReference type="Gene3D" id="3.40.50.300">
    <property type="entry name" value="P-loop containing nucleotide triphosphate hydrolases"/>
    <property type="match status" value="1"/>
</dbReference>
<dbReference type="InterPro" id="IPR003593">
    <property type="entry name" value="AAA+_ATPase"/>
</dbReference>